<gene>
    <name evidence="1" type="ORF">S03H2_41325</name>
</gene>
<proteinExistence type="predicted"/>
<accession>X1ISL9</accession>
<feature type="non-terminal residue" evidence="1">
    <location>
        <position position="42"/>
    </location>
</feature>
<evidence type="ECO:0000313" key="1">
    <source>
        <dbReference type="EMBL" id="GAH69094.1"/>
    </source>
</evidence>
<protein>
    <submittedName>
        <fullName evidence="1">Uncharacterized protein</fullName>
    </submittedName>
</protein>
<sequence length="42" mass="4796">MVYGNFGDPWFRQPQGRFADHDMEGILIMKGKDIQQGVKVDA</sequence>
<comment type="caution">
    <text evidence="1">The sequence shown here is derived from an EMBL/GenBank/DDBJ whole genome shotgun (WGS) entry which is preliminary data.</text>
</comment>
<reference evidence="1" key="1">
    <citation type="journal article" date="2014" name="Front. Microbiol.">
        <title>High frequency of phylogenetically diverse reductive dehalogenase-homologous genes in deep subseafloor sedimentary metagenomes.</title>
        <authorList>
            <person name="Kawai M."/>
            <person name="Futagami T."/>
            <person name="Toyoda A."/>
            <person name="Takaki Y."/>
            <person name="Nishi S."/>
            <person name="Hori S."/>
            <person name="Arai W."/>
            <person name="Tsubouchi T."/>
            <person name="Morono Y."/>
            <person name="Uchiyama I."/>
            <person name="Ito T."/>
            <person name="Fujiyama A."/>
            <person name="Inagaki F."/>
            <person name="Takami H."/>
        </authorList>
    </citation>
    <scope>NUCLEOTIDE SEQUENCE</scope>
    <source>
        <strain evidence="1">Expedition CK06-06</strain>
    </source>
</reference>
<name>X1ISL9_9ZZZZ</name>
<organism evidence="1">
    <name type="scientific">marine sediment metagenome</name>
    <dbReference type="NCBI Taxonomy" id="412755"/>
    <lineage>
        <taxon>unclassified sequences</taxon>
        <taxon>metagenomes</taxon>
        <taxon>ecological metagenomes</taxon>
    </lineage>
</organism>
<dbReference type="EMBL" id="BARU01025663">
    <property type="protein sequence ID" value="GAH69094.1"/>
    <property type="molecule type" value="Genomic_DNA"/>
</dbReference>
<dbReference type="AlphaFoldDB" id="X1ISL9"/>